<gene>
    <name evidence="8" type="ORF">ACFFU1_10605</name>
</gene>
<dbReference type="InterPro" id="IPR050351">
    <property type="entry name" value="BphY/WalK/GraS-like"/>
</dbReference>
<dbReference type="EMBL" id="JBHMFA010000006">
    <property type="protein sequence ID" value="MFB9105354.1"/>
    <property type="molecule type" value="Genomic_DNA"/>
</dbReference>
<dbReference type="SMART" id="SM00388">
    <property type="entry name" value="HisKA"/>
    <property type="match status" value="1"/>
</dbReference>
<dbReference type="SUPFAM" id="SSF47384">
    <property type="entry name" value="Homodimeric domain of signal transducing histidine kinase"/>
    <property type="match status" value="1"/>
</dbReference>
<keyword evidence="3" id="KW-0597">Phosphoprotein</keyword>
<dbReference type="InterPro" id="IPR036890">
    <property type="entry name" value="HATPase_C_sf"/>
</dbReference>
<keyword evidence="5" id="KW-0418">Kinase</keyword>
<evidence type="ECO:0000256" key="2">
    <source>
        <dbReference type="ARBA" id="ARBA00012438"/>
    </source>
</evidence>
<feature type="domain" description="Histidine kinase" evidence="7">
    <location>
        <begin position="142"/>
        <end position="351"/>
    </location>
</feature>
<dbReference type="Proteomes" id="UP001589590">
    <property type="component" value="Unassembled WGS sequence"/>
</dbReference>
<evidence type="ECO:0000256" key="6">
    <source>
        <dbReference type="SAM" id="Coils"/>
    </source>
</evidence>
<keyword evidence="8" id="KW-0067">ATP-binding</keyword>
<dbReference type="PANTHER" id="PTHR42878">
    <property type="entry name" value="TWO-COMPONENT HISTIDINE KINASE"/>
    <property type="match status" value="1"/>
</dbReference>
<evidence type="ECO:0000259" key="7">
    <source>
        <dbReference type="PROSITE" id="PS50109"/>
    </source>
</evidence>
<keyword evidence="8" id="KW-0547">Nucleotide-binding</keyword>
<keyword evidence="9" id="KW-1185">Reference proteome</keyword>
<protein>
    <recommendedName>
        <fullName evidence="2">histidine kinase</fullName>
        <ecNumber evidence="2">2.7.13.3</ecNumber>
    </recommendedName>
</protein>
<feature type="coiled-coil region" evidence="6">
    <location>
        <begin position="108"/>
        <end position="135"/>
    </location>
</feature>
<proteinExistence type="predicted"/>
<evidence type="ECO:0000256" key="1">
    <source>
        <dbReference type="ARBA" id="ARBA00000085"/>
    </source>
</evidence>
<keyword evidence="6" id="KW-0175">Coiled coil</keyword>
<dbReference type="RefSeq" id="WP_290274356.1">
    <property type="nucleotide sequence ID" value="NZ_JAUFQP010000015.1"/>
</dbReference>
<dbReference type="EC" id="2.7.13.3" evidence="2"/>
<reference evidence="8 9" key="1">
    <citation type="submission" date="2024-09" db="EMBL/GenBank/DDBJ databases">
        <authorList>
            <person name="Sun Q."/>
            <person name="Mori K."/>
        </authorList>
    </citation>
    <scope>NUCLEOTIDE SEQUENCE [LARGE SCALE GENOMIC DNA]</scope>
    <source>
        <strain evidence="8 9">CECT 8300</strain>
    </source>
</reference>
<dbReference type="PRINTS" id="PR00344">
    <property type="entry name" value="BCTRLSENSOR"/>
</dbReference>
<evidence type="ECO:0000313" key="9">
    <source>
        <dbReference type="Proteomes" id="UP001589590"/>
    </source>
</evidence>
<dbReference type="InterPro" id="IPR004358">
    <property type="entry name" value="Sig_transdc_His_kin-like_C"/>
</dbReference>
<accession>A0ABV5H0Z7</accession>
<dbReference type="Pfam" id="PF00512">
    <property type="entry name" value="HisKA"/>
    <property type="match status" value="1"/>
</dbReference>
<dbReference type="InterPro" id="IPR003594">
    <property type="entry name" value="HATPase_dom"/>
</dbReference>
<evidence type="ECO:0000313" key="8">
    <source>
        <dbReference type="EMBL" id="MFB9105354.1"/>
    </source>
</evidence>
<dbReference type="Pfam" id="PF02518">
    <property type="entry name" value="HATPase_c"/>
    <property type="match status" value="1"/>
</dbReference>
<evidence type="ECO:0000256" key="5">
    <source>
        <dbReference type="ARBA" id="ARBA00022777"/>
    </source>
</evidence>
<dbReference type="PROSITE" id="PS50109">
    <property type="entry name" value="HIS_KIN"/>
    <property type="match status" value="1"/>
</dbReference>
<dbReference type="Gene3D" id="1.10.287.130">
    <property type="match status" value="1"/>
</dbReference>
<dbReference type="SMART" id="SM00387">
    <property type="entry name" value="HATPase_c"/>
    <property type="match status" value="1"/>
</dbReference>
<dbReference type="InterPro" id="IPR036097">
    <property type="entry name" value="HisK_dim/P_sf"/>
</dbReference>
<name>A0ABV5H0Z7_9FLAO</name>
<dbReference type="Gene3D" id="3.30.565.10">
    <property type="entry name" value="Histidine kinase-like ATPase, C-terminal domain"/>
    <property type="match status" value="1"/>
</dbReference>
<dbReference type="GO" id="GO:0005524">
    <property type="term" value="F:ATP binding"/>
    <property type="evidence" value="ECO:0007669"/>
    <property type="project" value="UniProtKB-KW"/>
</dbReference>
<comment type="catalytic activity">
    <reaction evidence="1">
        <text>ATP + protein L-histidine = ADP + protein N-phospho-L-histidine.</text>
        <dbReference type="EC" id="2.7.13.3"/>
    </reaction>
</comment>
<dbReference type="PANTHER" id="PTHR42878:SF15">
    <property type="entry name" value="BACTERIOPHYTOCHROME"/>
    <property type="match status" value="1"/>
</dbReference>
<keyword evidence="4" id="KW-0808">Transferase</keyword>
<dbReference type="SUPFAM" id="SSF55874">
    <property type="entry name" value="ATPase domain of HSP90 chaperone/DNA topoisomerase II/histidine kinase"/>
    <property type="match status" value="1"/>
</dbReference>
<comment type="caution">
    <text evidence="8">The sequence shown here is derived from an EMBL/GenBank/DDBJ whole genome shotgun (WGS) entry which is preliminary data.</text>
</comment>
<sequence length="357" mass="41578">MNSLLKRQIRKYLTDAQTTDKNLEQFLDAVDRSYNNFDEQFTMQQRAMGISSEELFHANHQLRQETEGQQEVIDKLKRVIETLKFYELPEHTNTDNLDLDELKLVDYIDNQTKEIIKINKQREKLLSELAHQNQELNDYAHMISHDLKSPLRSIYTLTTWLKDDYENSIDAKGKESLKLIRSNVEKMDLLINSILEYSTINKTETTFYNVSIDKLIDDIVNTSAVPNHISICKKQTLPMVKGDKHRLHQLFENLISNAIKYNNKEKGLIEIGFSEDDTFWNFYIKDNGKGIDKTYFQKIFKAFNKLENNPESTGMGLALVKKIIQVFGGTIWLESKLKEGTTFYFTLKKEPHGTGTT</sequence>
<evidence type="ECO:0000256" key="4">
    <source>
        <dbReference type="ARBA" id="ARBA00022679"/>
    </source>
</evidence>
<evidence type="ECO:0000256" key="3">
    <source>
        <dbReference type="ARBA" id="ARBA00022553"/>
    </source>
</evidence>
<dbReference type="InterPro" id="IPR005467">
    <property type="entry name" value="His_kinase_dom"/>
</dbReference>
<dbReference type="InterPro" id="IPR003661">
    <property type="entry name" value="HisK_dim/P_dom"/>
</dbReference>
<dbReference type="CDD" id="cd00082">
    <property type="entry name" value="HisKA"/>
    <property type="match status" value="1"/>
</dbReference>
<organism evidence="8 9">
    <name type="scientific">Algibacter miyuki</name>
    <dbReference type="NCBI Taxonomy" id="1306933"/>
    <lineage>
        <taxon>Bacteria</taxon>
        <taxon>Pseudomonadati</taxon>
        <taxon>Bacteroidota</taxon>
        <taxon>Flavobacteriia</taxon>
        <taxon>Flavobacteriales</taxon>
        <taxon>Flavobacteriaceae</taxon>
        <taxon>Algibacter</taxon>
    </lineage>
</organism>